<dbReference type="EnsemblMetazoa" id="G25074.2">
    <property type="protein sequence ID" value="G25074.2:cds"/>
    <property type="gene ID" value="G25074"/>
</dbReference>
<evidence type="ECO:0000256" key="4">
    <source>
        <dbReference type="ARBA" id="ARBA00022771"/>
    </source>
</evidence>
<dbReference type="Gene3D" id="3.30.160.60">
    <property type="entry name" value="Classic Zinc Finger"/>
    <property type="match status" value="7"/>
</dbReference>
<dbReference type="PROSITE" id="PS00028">
    <property type="entry name" value="ZINC_FINGER_C2H2_1"/>
    <property type="match status" value="7"/>
</dbReference>
<dbReference type="PANTHER" id="PTHR23235:SF142">
    <property type="entry name" value="ZINC FINGER PROTEIN 384"/>
    <property type="match status" value="1"/>
</dbReference>
<feature type="region of interest" description="Disordered" evidence="11">
    <location>
        <begin position="711"/>
        <end position="736"/>
    </location>
</feature>
<keyword evidence="4 10" id="KW-0863">Zinc-finger</keyword>
<feature type="compositionally biased region" description="Basic residues" evidence="11">
    <location>
        <begin position="724"/>
        <end position="736"/>
    </location>
</feature>
<feature type="compositionally biased region" description="Acidic residues" evidence="11">
    <location>
        <begin position="406"/>
        <end position="418"/>
    </location>
</feature>
<evidence type="ECO:0000256" key="2">
    <source>
        <dbReference type="ARBA" id="ARBA00022723"/>
    </source>
</evidence>
<dbReference type="GeneID" id="105334368"/>
<keyword evidence="9" id="KW-0539">Nucleus</keyword>
<dbReference type="PROSITE" id="PS50157">
    <property type="entry name" value="ZINC_FINGER_C2H2_2"/>
    <property type="match status" value="7"/>
</dbReference>
<feature type="compositionally biased region" description="Basic and acidic residues" evidence="11">
    <location>
        <begin position="775"/>
        <end position="785"/>
    </location>
</feature>
<evidence type="ECO:0000313" key="14">
    <source>
        <dbReference type="Proteomes" id="UP000005408"/>
    </source>
</evidence>
<comment type="subcellular location">
    <subcellularLocation>
        <location evidence="1">Nucleus</location>
    </subcellularLocation>
</comment>
<keyword evidence="7" id="KW-0238">DNA-binding</keyword>
<dbReference type="RefSeq" id="XP_011436098.2">
    <property type="nucleotide sequence ID" value="XM_011437796.4"/>
</dbReference>
<dbReference type="RefSeq" id="XP_011436097.2">
    <property type="nucleotide sequence ID" value="XM_011437795.4"/>
</dbReference>
<dbReference type="RefSeq" id="XP_011436096.2">
    <property type="nucleotide sequence ID" value="XM_011437794.4"/>
</dbReference>
<dbReference type="EnsemblMetazoa" id="G25074.4">
    <property type="protein sequence ID" value="G25074.4:cds"/>
    <property type="gene ID" value="G25074"/>
</dbReference>
<keyword evidence="6" id="KW-0805">Transcription regulation</keyword>
<dbReference type="GO" id="GO:0005634">
    <property type="term" value="C:nucleus"/>
    <property type="evidence" value="ECO:0007669"/>
    <property type="project" value="UniProtKB-SubCell"/>
</dbReference>
<accession>A0A8W8KUZ9</accession>
<evidence type="ECO:0000256" key="3">
    <source>
        <dbReference type="ARBA" id="ARBA00022737"/>
    </source>
</evidence>
<feature type="compositionally biased region" description="Acidic residues" evidence="11">
    <location>
        <begin position="348"/>
        <end position="366"/>
    </location>
</feature>
<feature type="compositionally biased region" description="Basic residues" evidence="11">
    <location>
        <begin position="273"/>
        <end position="286"/>
    </location>
</feature>
<name>A0A8W8KUZ9_MAGGI</name>
<evidence type="ECO:0000256" key="1">
    <source>
        <dbReference type="ARBA" id="ARBA00004123"/>
    </source>
</evidence>
<feature type="region of interest" description="Disordered" evidence="11">
    <location>
        <begin position="335"/>
        <end position="385"/>
    </location>
</feature>
<dbReference type="Proteomes" id="UP000005408">
    <property type="component" value="Unassembled WGS sequence"/>
</dbReference>
<keyword evidence="2" id="KW-0479">Metal-binding</keyword>
<evidence type="ECO:0000256" key="7">
    <source>
        <dbReference type="ARBA" id="ARBA00023125"/>
    </source>
</evidence>
<dbReference type="Pfam" id="PF00096">
    <property type="entry name" value="zf-C2H2"/>
    <property type="match status" value="3"/>
</dbReference>
<feature type="region of interest" description="Disordered" evidence="11">
    <location>
        <begin position="399"/>
        <end position="418"/>
    </location>
</feature>
<organism evidence="13 14">
    <name type="scientific">Magallana gigas</name>
    <name type="common">Pacific oyster</name>
    <name type="synonym">Crassostrea gigas</name>
    <dbReference type="NCBI Taxonomy" id="29159"/>
    <lineage>
        <taxon>Eukaryota</taxon>
        <taxon>Metazoa</taxon>
        <taxon>Spiralia</taxon>
        <taxon>Lophotrochozoa</taxon>
        <taxon>Mollusca</taxon>
        <taxon>Bivalvia</taxon>
        <taxon>Autobranchia</taxon>
        <taxon>Pteriomorphia</taxon>
        <taxon>Ostreida</taxon>
        <taxon>Ostreoidea</taxon>
        <taxon>Ostreidae</taxon>
        <taxon>Magallana</taxon>
    </lineage>
</organism>
<feature type="domain" description="C2H2-type" evidence="12">
    <location>
        <begin position="636"/>
        <end position="664"/>
    </location>
</feature>
<dbReference type="RefSeq" id="XP_065931303.1">
    <property type="nucleotide sequence ID" value="XM_066075231.1"/>
</dbReference>
<evidence type="ECO:0000256" key="8">
    <source>
        <dbReference type="ARBA" id="ARBA00023163"/>
    </source>
</evidence>
<dbReference type="FunFam" id="3.30.160.60:FF:000100">
    <property type="entry name" value="Zinc finger 45-like"/>
    <property type="match status" value="1"/>
</dbReference>
<dbReference type="GO" id="GO:0000981">
    <property type="term" value="F:DNA-binding transcription factor activity, RNA polymerase II-specific"/>
    <property type="evidence" value="ECO:0007669"/>
    <property type="project" value="TreeGrafter"/>
</dbReference>
<feature type="region of interest" description="Disordered" evidence="11">
    <location>
        <begin position="775"/>
        <end position="805"/>
    </location>
</feature>
<dbReference type="SUPFAM" id="SSF57667">
    <property type="entry name" value="beta-beta-alpha zinc fingers"/>
    <property type="match status" value="5"/>
</dbReference>
<evidence type="ECO:0000256" key="5">
    <source>
        <dbReference type="ARBA" id="ARBA00022833"/>
    </source>
</evidence>
<feature type="region of interest" description="Disordered" evidence="11">
    <location>
        <begin position="262"/>
        <end position="299"/>
    </location>
</feature>
<evidence type="ECO:0000313" key="13">
    <source>
        <dbReference type="EnsemblMetazoa" id="G25074.4:cds"/>
    </source>
</evidence>
<dbReference type="EnsemblMetazoa" id="G25074.1">
    <property type="protein sequence ID" value="G25074.1:cds"/>
    <property type="gene ID" value="G25074"/>
</dbReference>
<dbReference type="SMART" id="SM00355">
    <property type="entry name" value="ZnF_C2H2"/>
    <property type="match status" value="8"/>
</dbReference>
<proteinExistence type="predicted"/>
<dbReference type="FunFam" id="3.30.160.60:FF:000358">
    <property type="entry name" value="zinc finger protein 24"/>
    <property type="match status" value="1"/>
</dbReference>
<dbReference type="InterPro" id="IPR013087">
    <property type="entry name" value="Znf_C2H2_type"/>
</dbReference>
<evidence type="ECO:0000256" key="10">
    <source>
        <dbReference type="PROSITE-ProRule" id="PRU00042"/>
    </source>
</evidence>
<evidence type="ECO:0000256" key="11">
    <source>
        <dbReference type="SAM" id="MobiDB-lite"/>
    </source>
</evidence>
<keyword evidence="8" id="KW-0804">Transcription</keyword>
<keyword evidence="14" id="KW-1185">Reference proteome</keyword>
<sequence length="805" mass="91403">MDNNTKPYVPPNLEKEPELVQTVKIPAQSRLKEELLKPMPNKVSPKSPTQIIIPAKYSGNKQSTTRLAAGTKIILPGNVGKSGQPLQFIVTSPNSSSPRFSIQGGQGQSLITGARSILPNIGGRPCKIIVSSPQPVTTTETTYLPQTTASTIQYVVTSPEASELKTVSYEEDNNKYIIENTESEQTEEMVIETQDVFATQEIAVDVPTDTDAANSLIAIAEQLQQPKVENFVYMVDDKGDNSGIIAEHAVVGDDIEPAEVEVESMEVQDIRSSPRRGKKAQQKRQTKSGEFSDDGSYGSDADMKAKISNIGLDHLSYLSSRPKDQPMSRVMVYSPQAKERQAAFTSDESTDSEFSEEDEDDDDDEDYRTRRVKRPTYKAKKPSKNVVSRTVNSWVKKYVPKASPSDGEDNSDDNEDYSEIGVPKEHLLACCERFRKVTESVEELMRNNAKTRSYRETTNASGDRVFECSTCHKLFTMRDTIKKHLIRHTGQRCFQCTKCNKNFMFKYGLKCHMMTHTGKMPCVCAICGGKFIENSKLEVHMRRVHTSERPFECAQCDKKYPTKSELNNHILNVHTTIKPYPCPFCDKKFSHDAKLKRHLTVHTGERPFKCAFCEKAFTQRAHLQIHERCHTGIFPFACNGCDRRFYDKVSRDRHFRRIHEGVEKPYCKKCNVYFKTKTSLTRHKRECGKFKQEIPDDDEVEEEDVMEDEVDEEEEEVVPEPKKKAARVKRSPRAKKLTVKIRKVAGRKNAKGKKSDKKVSVEAMEMSGKLFIRSERIKAKTEAVKRKSQPSETTVSPPKRKRRSR</sequence>
<dbReference type="FunFam" id="3.30.160.60:FF:000325">
    <property type="entry name" value="ZFP90 zinc finger protein"/>
    <property type="match status" value="1"/>
</dbReference>
<feature type="domain" description="C2H2-type" evidence="12">
    <location>
        <begin position="466"/>
        <end position="493"/>
    </location>
</feature>
<protein>
    <recommendedName>
        <fullName evidence="12">C2H2-type domain-containing protein</fullName>
    </recommendedName>
</protein>
<feature type="domain" description="C2H2-type" evidence="12">
    <location>
        <begin position="494"/>
        <end position="521"/>
    </location>
</feature>
<keyword evidence="3" id="KW-0677">Repeat</keyword>
<feature type="compositionally biased region" description="Basic residues" evidence="11">
    <location>
        <begin position="370"/>
        <end position="383"/>
    </location>
</feature>
<reference evidence="13" key="1">
    <citation type="submission" date="2022-08" db="UniProtKB">
        <authorList>
            <consortium name="EnsemblMetazoa"/>
        </authorList>
    </citation>
    <scope>IDENTIFICATION</scope>
    <source>
        <strain evidence="13">05x7-T-G4-1.051#20</strain>
    </source>
</reference>
<dbReference type="InterPro" id="IPR036236">
    <property type="entry name" value="Znf_C2H2_sf"/>
</dbReference>
<feature type="domain" description="C2H2-type" evidence="12">
    <location>
        <begin position="608"/>
        <end position="635"/>
    </location>
</feature>
<feature type="domain" description="C2H2-type" evidence="12">
    <location>
        <begin position="580"/>
        <end position="607"/>
    </location>
</feature>
<dbReference type="PANTHER" id="PTHR23235">
    <property type="entry name" value="KRUEPPEL-LIKE TRANSCRIPTION FACTOR"/>
    <property type="match status" value="1"/>
</dbReference>
<feature type="domain" description="C2H2-type" evidence="12">
    <location>
        <begin position="551"/>
        <end position="579"/>
    </location>
</feature>
<dbReference type="KEGG" id="crg:105334368"/>
<dbReference type="OrthoDB" id="6274627at2759"/>
<feature type="domain" description="C2H2-type" evidence="12">
    <location>
        <begin position="522"/>
        <end position="550"/>
    </location>
</feature>
<evidence type="ECO:0000256" key="9">
    <source>
        <dbReference type="ARBA" id="ARBA00023242"/>
    </source>
</evidence>
<dbReference type="GO" id="GO:0000978">
    <property type="term" value="F:RNA polymerase II cis-regulatory region sequence-specific DNA binding"/>
    <property type="evidence" value="ECO:0007669"/>
    <property type="project" value="TreeGrafter"/>
</dbReference>
<evidence type="ECO:0000259" key="12">
    <source>
        <dbReference type="PROSITE" id="PS50157"/>
    </source>
</evidence>
<keyword evidence="5" id="KW-0862">Zinc</keyword>
<evidence type="ECO:0000256" key="6">
    <source>
        <dbReference type="ARBA" id="ARBA00023015"/>
    </source>
</evidence>
<dbReference type="AlphaFoldDB" id="A0A8W8KUZ9"/>
<dbReference type="EnsemblMetazoa" id="G25074.3">
    <property type="protein sequence ID" value="G25074.3:cds"/>
    <property type="gene ID" value="G25074"/>
</dbReference>
<dbReference type="GO" id="GO:0008270">
    <property type="term" value="F:zinc ion binding"/>
    <property type="evidence" value="ECO:0007669"/>
    <property type="project" value="UniProtKB-KW"/>
</dbReference>